<dbReference type="RefSeq" id="WP_345091828.1">
    <property type="nucleotide sequence ID" value="NZ_BAABCS010000010.1"/>
</dbReference>
<keyword evidence="8" id="KW-1185">Reference proteome</keyword>
<comment type="subcellular location">
    <subcellularLocation>
        <location evidence="1">Cell membrane</location>
        <topology evidence="1">Multi-pass membrane protein</topology>
    </subcellularLocation>
</comment>
<sequence>MNVILPLFSGFIAAVIGILPPGLINMTAAKVDFTDGRKRAMVFVLGALIVIFFQTYISVIFAQYINNHQEIVVLLREIGLVIFSILSVYFLFFAKKPKLKSQDSLHLKSKRSRFFMGMLISAINFFPIPYYVFVSVTLASFNIFTFNPISIYSLVFGVVLGSFLVFYLYVLFFNKMKSKTDYFMQNMNKIIGIITGIVALFTLYNVVKYHL</sequence>
<evidence type="ECO:0000256" key="3">
    <source>
        <dbReference type="ARBA" id="ARBA00022692"/>
    </source>
</evidence>
<evidence type="ECO:0000256" key="1">
    <source>
        <dbReference type="ARBA" id="ARBA00004651"/>
    </source>
</evidence>
<accession>A0ABP7UP85</accession>
<evidence type="ECO:0000313" key="8">
    <source>
        <dbReference type="Proteomes" id="UP001500426"/>
    </source>
</evidence>
<keyword evidence="3 6" id="KW-0812">Transmembrane</keyword>
<evidence type="ECO:0000313" key="7">
    <source>
        <dbReference type="EMBL" id="GAA4047179.1"/>
    </source>
</evidence>
<dbReference type="InterPro" id="IPR001123">
    <property type="entry name" value="LeuE-type"/>
</dbReference>
<protein>
    <submittedName>
        <fullName evidence="7">Lysine transporter LysE</fullName>
    </submittedName>
</protein>
<feature type="transmembrane region" description="Helical" evidence="6">
    <location>
        <begin position="6"/>
        <end position="28"/>
    </location>
</feature>
<evidence type="ECO:0000256" key="2">
    <source>
        <dbReference type="ARBA" id="ARBA00022475"/>
    </source>
</evidence>
<feature type="transmembrane region" description="Helical" evidence="6">
    <location>
        <begin position="149"/>
        <end position="170"/>
    </location>
</feature>
<reference evidence="8" key="1">
    <citation type="journal article" date="2019" name="Int. J. Syst. Evol. Microbiol.">
        <title>The Global Catalogue of Microorganisms (GCM) 10K type strain sequencing project: providing services to taxonomists for standard genome sequencing and annotation.</title>
        <authorList>
            <consortium name="The Broad Institute Genomics Platform"/>
            <consortium name="The Broad Institute Genome Sequencing Center for Infectious Disease"/>
            <person name="Wu L."/>
            <person name="Ma J."/>
        </authorList>
    </citation>
    <scope>NUCLEOTIDE SEQUENCE [LARGE SCALE GENOMIC DNA]</scope>
    <source>
        <strain evidence="8">JCM 17068</strain>
    </source>
</reference>
<keyword evidence="2" id="KW-1003">Cell membrane</keyword>
<feature type="transmembrane region" description="Helical" evidence="6">
    <location>
        <begin position="40"/>
        <end position="65"/>
    </location>
</feature>
<keyword evidence="5 6" id="KW-0472">Membrane</keyword>
<dbReference type="Pfam" id="PF01810">
    <property type="entry name" value="LysE"/>
    <property type="match status" value="1"/>
</dbReference>
<dbReference type="EMBL" id="BAABCS010000010">
    <property type="protein sequence ID" value="GAA4047179.1"/>
    <property type="molecule type" value="Genomic_DNA"/>
</dbReference>
<keyword evidence="4 6" id="KW-1133">Transmembrane helix</keyword>
<proteinExistence type="predicted"/>
<evidence type="ECO:0000256" key="4">
    <source>
        <dbReference type="ARBA" id="ARBA00022989"/>
    </source>
</evidence>
<feature type="transmembrane region" description="Helical" evidence="6">
    <location>
        <begin position="71"/>
        <end position="93"/>
    </location>
</feature>
<feature type="transmembrane region" description="Helical" evidence="6">
    <location>
        <begin position="114"/>
        <end position="143"/>
    </location>
</feature>
<name>A0ABP7UP85_9FLAO</name>
<evidence type="ECO:0000256" key="5">
    <source>
        <dbReference type="ARBA" id="ARBA00023136"/>
    </source>
</evidence>
<gene>
    <name evidence="7" type="ORF">GCM10022388_10930</name>
</gene>
<dbReference type="Proteomes" id="UP001500426">
    <property type="component" value="Unassembled WGS sequence"/>
</dbReference>
<organism evidence="7 8">
    <name type="scientific">Flavobacterium chungnamense</name>
    <dbReference type="NCBI Taxonomy" id="706182"/>
    <lineage>
        <taxon>Bacteria</taxon>
        <taxon>Pseudomonadati</taxon>
        <taxon>Bacteroidota</taxon>
        <taxon>Flavobacteriia</taxon>
        <taxon>Flavobacteriales</taxon>
        <taxon>Flavobacteriaceae</taxon>
        <taxon>Flavobacterium</taxon>
    </lineage>
</organism>
<feature type="transmembrane region" description="Helical" evidence="6">
    <location>
        <begin position="190"/>
        <end position="207"/>
    </location>
</feature>
<evidence type="ECO:0000256" key="6">
    <source>
        <dbReference type="SAM" id="Phobius"/>
    </source>
</evidence>
<comment type="caution">
    <text evidence="7">The sequence shown here is derived from an EMBL/GenBank/DDBJ whole genome shotgun (WGS) entry which is preliminary data.</text>
</comment>